<feature type="compositionally biased region" description="Polar residues" evidence="1">
    <location>
        <begin position="51"/>
        <end position="62"/>
    </location>
</feature>
<protein>
    <submittedName>
        <fullName evidence="3">Uncharacterized protein</fullName>
    </submittedName>
</protein>
<name>A0A7I8LN80_SPIIN</name>
<proteinExistence type="predicted"/>
<gene>
    <name evidence="2" type="ORF">SI7747_18019892</name>
    <name evidence="3" type="ORF">SI8410_18021382</name>
</gene>
<dbReference type="EMBL" id="LR743605">
    <property type="protein sequence ID" value="CAA2634484.1"/>
    <property type="molecule type" value="Genomic_DNA"/>
</dbReference>
<organism evidence="3 4">
    <name type="scientific">Spirodela intermedia</name>
    <name type="common">Intermediate duckweed</name>
    <dbReference type="NCBI Taxonomy" id="51605"/>
    <lineage>
        <taxon>Eukaryota</taxon>
        <taxon>Viridiplantae</taxon>
        <taxon>Streptophyta</taxon>
        <taxon>Embryophyta</taxon>
        <taxon>Tracheophyta</taxon>
        <taxon>Spermatophyta</taxon>
        <taxon>Magnoliopsida</taxon>
        <taxon>Liliopsida</taxon>
        <taxon>Araceae</taxon>
        <taxon>Lemnoideae</taxon>
        <taxon>Spirodela</taxon>
    </lineage>
</organism>
<dbReference type="Proteomes" id="UP000663760">
    <property type="component" value="Chromosome 18"/>
</dbReference>
<evidence type="ECO:0000313" key="3">
    <source>
        <dbReference type="EMBL" id="CAA7410704.1"/>
    </source>
</evidence>
<sequence>MPAARWSRGRRRSKGLTSRAAPSPVLRGHQLQAPDGPRRAATLQGRPPSARQVSSSSQLARD</sequence>
<reference evidence="3" key="1">
    <citation type="submission" date="2020-02" db="EMBL/GenBank/DDBJ databases">
        <authorList>
            <person name="Scholz U."/>
            <person name="Mascher M."/>
            <person name="Fiebig A."/>
        </authorList>
    </citation>
    <scope>NUCLEOTIDE SEQUENCE</scope>
</reference>
<evidence type="ECO:0000256" key="1">
    <source>
        <dbReference type="SAM" id="MobiDB-lite"/>
    </source>
</evidence>
<feature type="region of interest" description="Disordered" evidence="1">
    <location>
        <begin position="1"/>
        <end position="62"/>
    </location>
</feature>
<keyword evidence="4" id="KW-1185">Reference proteome</keyword>
<accession>A0A7I8LN80</accession>
<dbReference type="EMBL" id="LR746281">
    <property type="protein sequence ID" value="CAA7410704.1"/>
    <property type="molecule type" value="Genomic_DNA"/>
</dbReference>
<evidence type="ECO:0000313" key="4">
    <source>
        <dbReference type="Proteomes" id="UP000663760"/>
    </source>
</evidence>
<evidence type="ECO:0000313" key="2">
    <source>
        <dbReference type="EMBL" id="CAA2634484.1"/>
    </source>
</evidence>
<dbReference type="AlphaFoldDB" id="A0A7I8LN80"/>